<evidence type="ECO:0000256" key="1">
    <source>
        <dbReference type="SAM" id="Phobius"/>
    </source>
</evidence>
<evidence type="ECO:0000313" key="3">
    <source>
        <dbReference type="Proteomes" id="UP000019265"/>
    </source>
</evidence>
<name>W6ABK9_9MOLU</name>
<keyword evidence="3" id="KW-1185">Reference proteome</keyword>
<dbReference type="EMBL" id="CP006934">
    <property type="protein sequence ID" value="AHI54210.1"/>
    <property type="molecule type" value="Genomic_DNA"/>
</dbReference>
<feature type="transmembrane region" description="Helical" evidence="1">
    <location>
        <begin position="68"/>
        <end position="89"/>
    </location>
</feature>
<dbReference type="HOGENOM" id="CLU_1314745_0_0_14"/>
<evidence type="ECO:0008006" key="4">
    <source>
        <dbReference type="Google" id="ProtNLM"/>
    </source>
</evidence>
<dbReference type="Proteomes" id="UP000019265">
    <property type="component" value="Chromosome"/>
</dbReference>
<protein>
    <recommendedName>
        <fullName evidence="4">Transmembrane protein</fullName>
    </recommendedName>
</protein>
<accession>W6ABK9</accession>
<feature type="transmembrane region" description="Helical" evidence="1">
    <location>
        <begin position="7"/>
        <end position="30"/>
    </location>
</feature>
<dbReference type="PATRIC" id="fig|1276257.3.peg.823"/>
<organism evidence="2 3">
    <name type="scientific">Spiroplasma sabaudiense Ar-1343</name>
    <dbReference type="NCBI Taxonomy" id="1276257"/>
    <lineage>
        <taxon>Bacteria</taxon>
        <taxon>Bacillati</taxon>
        <taxon>Mycoplasmatota</taxon>
        <taxon>Mollicutes</taxon>
        <taxon>Entomoplasmatales</taxon>
        <taxon>Spiroplasmataceae</taxon>
        <taxon>Spiroplasma</taxon>
    </lineage>
</organism>
<dbReference type="RefSeq" id="WP_025251347.1">
    <property type="nucleotide sequence ID" value="NZ_CP006934.1"/>
</dbReference>
<keyword evidence="1" id="KW-0472">Membrane</keyword>
<reference evidence="2 3" key="1">
    <citation type="journal article" date="2014" name="Genome Biol. Evol.">
        <title>Molecular evolution of the substrate utilization strategies and putative virulence factors in mosquito-associated Spiroplasma species.</title>
        <authorList>
            <person name="Chang T.H."/>
            <person name="Lo W.S."/>
            <person name="Ku C."/>
            <person name="Chen L.L."/>
            <person name="Kuo C.H."/>
        </authorList>
    </citation>
    <scope>NUCLEOTIDE SEQUENCE [LARGE SCALE GENOMIC DNA]</scope>
    <source>
        <strain evidence="2">Ar-1343</strain>
    </source>
</reference>
<evidence type="ECO:0000313" key="2">
    <source>
        <dbReference type="EMBL" id="AHI54210.1"/>
    </source>
</evidence>
<feature type="transmembrane region" description="Helical" evidence="1">
    <location>
        <begin position="101"/>
        <end position="119"/>
    </location>
</feature>
<gene>
    <name evidence="2" type="ORF">SSABA_v1c08110</name>
</gene>
<keyword evidence="1" id="KW-1133">Transmembrane helix</keyword>
<dbReference type="STRING" id="1276257.SSABA_v1c08110"/>
<feature type="transmembrane region" description="Helical" evidence="1">
    <location>
        <begin position="125"/>
        <end position="143"/>
    </location>
</feature>
<proteinExistence type="predicted"/>
<keyword evidence="1" id="KW-0812">Transmembrane</keyword>
<sequence length="209" mass="24073">MFKRLAIAAWIIVFIGALSLIAGAIIIMYAESLSNGTLLAKISDILTKQWLGVKALGIDSMVPTTYKYFYVALPVAYITFAGILVILSIVEFVRIKRRQKISLPFVKIYMIFIIIFALIFGQLVVLPLAGCLFIALILLEIILHDVDALNNYSEERNLILIYREEKKFEKEVNKEGRRSWKIRFGSWDEKLEKPNSKYKKSYKKDQGKW</sequence>
<dbReference type="OrthoDB" id="387189at2"/>
<dbReference type="KEGG" id="ssab:SSABA_v1c08110"/>
<dbReference type="AlphaFoldDB" id="W6ABK9"/>
<dbReference type="eggNOG" id="COG0670">
    <property type="taxonomic scope" value="Bacteria"/>
</dbReference>